<sequence>MTSILRRARNLLRSPAPPWKFPTAGFPILDNSLVVEEEREPLYSPTTFYPSKIGEVLNTRYQIVGELGYGGYSTVWLCRDLADHDYVVLKLCRSDAPSIKREIDIYRRLDNVRTKHAGATLVRRMLDNFGLRNHGYHFPCIIHKPLGMSLAKFRSRVPGMKLPENILKLTLIHIFIGLEFLHTHAKIIHCDIQEKNILLGIENKSVLDDFAKHELEYPTPRKIDGARIVYESRDLDNTTNPGRPVLTDFGEARIREGSHTGLIQPTQYRAPEVLLGLPWDHKVDIWNVGAMIWDLFEGRNMFNARNPKGEVSIEHQLAHIVALLGPPPVDLIQKGAIAQKYFNLDGSWKGTVKIPEDSLEESERNLEGENKALFLAFVRKMMKWKPEERSGAKELLADTWLRDGDQFADQ</sequence>
<evidence type="ECO:0000256" key="3">
    <source>
        <dbReference type="ARBA" id="ARBA00022679"/>
    </source>
</evidence>
<dbReference type="OrthoDB" id="5979581at2759"/>
<dbReference type="SMART" id="SM00220">
    <property type="entry name" value="S_TKc"/>
    <property type="match status" value="1"/>
</dbReference>
<evidence type="ECO:0000259" key="10">
    <source>
        <dbReference type="PROSITE" id="PS50011"/>
    </source>
</evidence>
<evidence type="ECO:0000256" key="2">
    <source>
        <dbReference type="ARBA" id="ARBA00022527"/>
    </source>
</evidence>
<dbReference type="AlphaFoldDB" id="A0A6A5W1M4"/>
<dbReference type="InterPro" id="IPR000719">
    <property type="entry name" value="Prot_kinase_dom"/>
</dbReference>
<dbReference type="PANTHER" id="PTHR47634">
    <property type="entry name" value="PROTEIN KINASE DOMAIN-CONTAINING PROTEIN-RELATED"/>
    <property type="match status" value="1"/>
</dbReference>
<evidence type="ECO:0000256" key="4">
    <source>
        <dbReference type="ARBA" id="ARBA00022741"/>
    </source>
</evidence>
<name>A0A6A5W1M4_9PLEO</name>
<keyword evidence="4 9" id="KW-0547">Nucleotide-binding</keyword>
<keyword evidence="3" id="KW-0808">Transferase</keyword>
<dbReference type="InterPro" id="IPR011009">
    <property type="entry name" value="Kinase-like_dom_sf"/>
</dbReference>
<evidence type="ECO:0000256" key="8">
    <source>
        <dbReference type="ARBA" id="ARBA00048679"/>
    </source>
</evidence>
<evidence type="ECO:0000313" key="12">
    <source>
        <dbReference type="Proteomes" id="UP000799779"/>
    </source>
</evidence>
<comment type="catalytic activity">
    <reaction evidence="7">
        <text>L-threonyl-[protein] + ATP = O-phospho-L-threonyl-[protein] + ADP + H(+)</text>
        <dbReference type="Rhea" id="RHEA:46608"/>
        <dbReference type="Rhea" id="RHEA-COMP:11060"/>
        <dbReference type="Rhea" id="RHEA-COMP:11605"/>
        <dbReference type="ChEBI" id="CHEBI:15378"/>
        <dbReference type="ChEBI" id="CHEBI:30013"/>
        <dbReference type="ChEBI" id="CHEBI:30616"/>
        <dbReference type="ChEBI" id="CHEBI:61977"/>
        <dbReference type="ChEBI" id="CHEBI:456216"/>
        <dbReference type="EC" id="2.7.11.1"/>
    </reaction>
</comment>
<comment type="catalytic activity">
    <reaction evidence="8">
        <text>L-seryl-[protein] + ATP = O-phospho-L-seryl-[protein] + ADP + H(+)</text>
        <dbReference type="Rhea" id="RHEA:17989"/>
        <dbReference type="Rhea" id="RHEA-COMP:9863"/>
        <dbReference type="Rhea" id="RHEA-COMP:11604"/>
        <dbReference type="ChEBI" id="CHEBI:15378"/>
        <dbReference type="ChEBI" id="CHEBI:29999"/>
        <dbReference type="ChEBI" id="CHEBI:30616"/>
        <dbReference type="ChEBI" id="CHEBI:83421"/>
        <dbReference type="ChEBI" id="CHEBI:456216"/>
        <dbReference type="EC" id="2.7.11.1"/>
    </reaction>
</comment>
<keyword evidence="2" id="KW-0723">Serine/threonine-protein kinase</keyword>
<dbReference type="Gene3D" id="1.10.510.10">
    <property type="entry name" value="Transferase(Phosphotransferase) domain 1"/>
    <property type="match status" value="1"/>
</dbReference>
<dbReference type="GO" id="GO:0005737">
    <property type="term" value="C:cytoplasm"/>
    <property type="evidence" value="ECO:0007669"/>
    <property type="project" value="TreeGrafter"/>
</dbReference>
<keyword evidence="12" id="KW-1185">Reference proteome</keyword>
<dbReference type="GO" id="GO:0005524">
    <property type="term" value="F:ATP binding"/>
    <property type="evidence" value="ECO:0007669"/>
    <property type="project" value="UniProtKB-UniRule"/>
</dbReference>
<accession>A0A6A5W1M4</accession>
<proteinExistence type="predicted"/>
<gene>
    <name evidence="11" type="ORF">P154DRAFT_586965</name>
</gene>
<dbReference type="GO" id="GO:0000245">
    <property type="term" value="P:spliceosomal complex assembly"/>
    <property type="evidence" value="ECO:0007669"/>
    <property type="project" value="TreeGrafter"/>
</dbReference>
<evidence type="ECO:0000256" key="6">
    <source>
        <dbReference type="ARBA" id="ARBA00022840"/>
    </source>
</evidence>
<dbReference type="PROSITE" id="PS50011">
    <property type="entry name" value="PROTEIN_KINASE_DOM"/>
    <property type="match status" value="1"/>
</dbReference>
<dbReference type="PANTHER" id="PTHR47634:SF9">
    <property type="entry name" value="PROTEIN KINASE DOMAIN-CONTAINING PROTEIN-RELATED"/>
    <property type="match status" value="1"/>
</dbReference>
<dbReference type="GO" id="GO:0005634">
    <property type="term" value="C:nucleus"/>
    <property type="evidence" value="ECO:0007669"/>
    <property type="project" value="TreeGrafter"/>
</dbReference>
<evidence type="ECO:0000256" key="9">
    <source>
        <dbReference type="PROSITE-ProRule" id="PRU10141"/>
    </source>
</evidence>
<feature type="domain" description="Protein kinase" evidence="10">
    <location>
        <begin position="61"/>
        <end position="401"/>
    </location>
</feature>
<evidence type="ECO:0000313" key="11">
    <source>
        <dbReference type="EMBL" id="KAF1994051.1"/>
    </source>
</evidence>
<dbReference type="SUPFAM" id="SSF56112">
    <property type="entry name" value="Protein kinase-like (PK-like)"/>
    <property type="match status" value="1"/>
</dbReference>
<evidence type="ECO:0000256" key="7">
    <source>
        <dbReference type="ARBA" id="ARBA00047899"/>
    </source>
</evidence>
<organism evidence="11 12">
    <name type="scientific">Amniculicola lignicola CBS 123094</name>
    <dbReference type="NCBI Taxonomy" id="1392246"/>
    <lineage>
        <taxon>Eukaryota</taxon>
        <taxon>Fungi</taxon>
        <taxon>Dikarya</taxon>
        <taxon>Ascomycota</taxon>
        <taxon>Pezizomycotina</taxon>
        <taxon>Dothideomycetes</taxon>
        <taxon>Pleosporomycetidae</taxon>
        <taxon>Pleosporales</taxon>
        <taxon>Amniculicolaceae</taxon>
        <taxon>Amniculicola</taxon>
    </lineage>
</organism>
<dbReference type="Proteomes" id="UP000799779">
    <property type="component" value="Unassembled WGS sequence"/>
</dbReference>
<dbReference type="InterPro" id="IPR051334">
    <property type="entry name" value="SRPK"/>
</dbReference>
<dbReference type="EC" id="2.7.11.1" evidence="1"/>
<feature type="binding site" evidence="9">
    <location>
        <position position="90"/>
    </location>
    <ligand>
        <name>ATP</name>
        <dbReference type="ChEBI" id="CHEBI:30616"/>
    </ligand>
</feature>
<dbReference type="PROSITE" id="PS00107">
    <property type="entry name" value="PROTEIN_KINASE_ATP"/>
    <property type="match status" value="1"/>
</dbReference>
<evidence type="ECO:0000256" key="5">
    <source>
        <dbReference type="ARBA" id="ARBA00022777"/>
    </source>
</evidence>
<dbReference type="Gene3D" id="3.30.200.20">
    <property type="entry name" value="Phosphorylase Kinase, domain 1"/>
    <property type="match status" value="1"/>
</dbReference>
<evidence type="ECO:0000256" key="1">
    <source>
        <dbReference type="ARBA" id="ARBA00012513"/>
    </source>
</evidence>
<dbReference type="EMBL" id="ML977674">
    <property type="protein sequence ID" value="KAF1994051.1"/>
    <property type="molecule type" value="Genomic_DNA"/>
</dbReference>
<dbReference type="InterPro" id="IPR017441">
    <property type="entry name" value="Protein_kinase_ATP_BS"/>
</dbReference>
<dbReference type="Pfam" id="PF00069">
    <property type="entry name" value="Pkinase"/>
    <property type="match status" value="2"/>
</dbReference>
<dbReference type="GO" id="GO:0004674">
    <property type="term" value="F:protein serine/threonine kinase activity"/>
    <property type="evidence" value="ECO:0007669"/>
    <property type="project" value="UniProtKB-KW"/>
</dbReference>
<keyword evidence="5" id="KW-0418">Kinase</keyword>
<reference evidence="11" key="1">
    <citation type="journal article" date="2020" name="Stud. Mycol.">
        <title>101 Dothideomycetes genomes: a test case for predicting lifestyles and emergence of pathogens.</title>
        <authorList>
            <person name="Haridas S."/>
            <person name="Albert R."/>
            <person name="Binder M."/>
            <person name="Bloem J."/>
            <person name="Labutti K."/>
            <person name="Salamov A."/>
            <person name="Andreopoulos B."/>
            <person name="Baker S."/>
            <person name="Barry K."/>
            <person name="Bills G."/>
            <person name="Bluhm B."/>
            <person name="Cannon C."/>
            <person name="Castanera R."/>
            <person name="Culley D."/>
            <person name="Daum C."/>
            <person name="Ezra D."/>
            <person name="Gonzalez J."/>
            <person name="Henrissat B."/>
            <person name="Kuo A."/>
            <person name="Liang C."/>
            <person name="Lipzen A."/>
            <person name="Lutzoni F."/>
            <person name="Magnuson J."/>
            <person name="Mondo S."/>
            <person name="Nolan M."/>
            <person name="Ohm R."/>
            <person name="Pangilinan J."/>
            <person name="Park H.-J."/>
            <person name="Ramirez L."/>
            <person name="Alfaro M."/>
            <person name="Sun H."/>
            <person name="Tritt A."/>
            <person name="Yoshinaga Y."/>
            <person name="Zwiers L.-H."/>
            <person name="Turgeon B."/>
            <person name="Goodwin S."/>
            <person name="Spatafora J."/>
            <person name="Crous P."/>
            <person name="Grigoriev I."/>
        </authorList>
    </citation>
    <scope>NUCLEOTIDE SEQUENCE</scope>
    <source>
        <strain evidence="11">CBS 123094</strain>
    </source>
</reference>
<protein>
    <recommendedName>
        <fullName evidence="1">non-specific serine/threonine protein kinase</fullName>
        <ecNumber evidence="1">2.7.11.1</ecNumber>
    </recommendedName>
</protein>
<dbReference type="GO" id="GO:0050684">
    <property type="term" value="P:regulation of mRNA processing"/>
    <property type="evidence" value="ECO:0007669"/>
    <property type="project" value="TreeGrafter"/>
</dbReference>
<keyword evidence="6 9" id="KW-0067">ATP-binding</keyword>